<dbReference type="Pfam" id="PF02687">
    <property type="entry name" value="FtsX"/>
    <property type="match status" value="2"/>
</dbReference>
<dbReference type="EMBL" id="CP001964">
    <property type="protein sequence ID" value="ADG75805.1"/>
    <property type="molecule type" value="Genomic_DNA"/>
</dbReference>
<feature type="transmembrane region" description="Helical" evidence="7">
    <location>
        <begin position="310"/>
        <end position="335"/>
    </location>
</feature>
<name>D5UKE4_CELFN</name>
<feature type="transmembrane region" description="Helical" evidence="7">
    <location>
        <begin position="394"/>
        <end position="414"/>
    </location>
</feature>
<dbReference type="InterPro" id="IPR003838">
    <property type="entry name" value="ABC3_permease_C"/>
</dbReference>
<keyword evidence="3 7" id="KW-0812">Transmembrane</keyword>
<comment type="subcellular location">
    <subcellularLocation>
        <location evidence="1">Cell membrane</location>
        <topology evidence="1">Multi-pass membrane protein</topology>
    </subcellularLocation>
</comment>
<gene>
    <name evidence="10" type="ordered locus">Cfla_2922</name>
</gene>
<feature type="transmembrane region" description="Helical" evidence="7">
    <location>
        <begin position="475"/>
        <end position="496"/>
    </location>
</feature>
<keyword evidence="2" id="KW-1003">Cell membrane</keyword>
<evidence type="ECO:0000313" key="10">
    <source>
        <dbReference type="EMBL" id="ADG75805.1"/>
    </source>
</evidence>
<dbReference type="Proteomes" id="UP000000849">
    <property type="component" value="Chromosome"/>
</dbReference>
<evidence type="ECO:0000256" key="5">
    <source>
        <dbReference type="ARBA" id="ARBA00023136"/>
    </source>
</evidence>
<proteinExistence type="inferred from homology"/>
<feature type="transmembrane region" description="Helical" evidence="7">
    <location>
        <begin position="347"/>
        <end position="366"/>
    </location>
</feature>
<dbReference type="KEGG" id="cfl:Cfla_2922"/>
<feature type="domain" description="MacB-like periplasmic core" evidence="9">
    <location>
        <begin position="18"/>
        <end position="223"/>
    </location>
</feature>
<evidence type="ECO:0000256" key="3">
    <source>
        <dbReference type="ARBA" id="ARBA00022692"/>
    </source>
</evidence>
<dbReference type="Pfam" id="PF12704">
    <property type="entry name" value="MacB_PCD"/>
    <property type="match status" value="1"/>
</dbReference>
<sequence length="826" mass="83134">MRTVLLAGVRARASRLVATATAVVLSVGFLVGALALSATFEHTSEQSLTAHMARADVWVGATPGAAPTPTDEDVLVARLPGVRDAPHVVAADAVRTAYGRLRVGDTRSTAQVSALLDAPVRWQALTRGAWPVQPSDTTVDGWAARSLGLDVGDTVTVRLSRAEPVELTVVGITAPVGPGVVIDVPHLVVTADGLTAAGARPVTSEILVRGDGAAPEAVAAGVAAALADVPGLDVLTREDAAERRVAELSGSGGVLTAVLLGFCAVALVVAAIVIGNTFHVLVAQRTHELALLRCIGASTGQVHRLVVAEAAVLGAVASVGGVGLGLLGAHVLAVVRLSADGVVVAPAVPAAGVAVGVLLTVVAAWAPARRATRVRPVEALRPLDDVRPRPRRQWLRLVAALLLLGAGAGGAGHATQGGGVAVAVPAVIVSFLGVLLAAPLLVPACVRGLGALVAGASAATRLAARNAGRNRRRTTATATALLVGVTLVTTMVVATASVRSSVDAQIDARRPIDLVVTTSDPAGLDPATTRAVDDLPEVVGTAEVTGGVPVRLVLADGSTRGLAARGVDPVASRQLVRRPVPQPDDGTVLVHPDDAAGLPTDGTVQAVGAAGSAAAVVAVTPDTVPGTVTMRADELAALVSTPPVVELQVRLVSDLTGPQVQRAISSVLSIDERLDVRGGAPERAMYGHLLDLMLLVVLALLTLSLVIAVVGIGNTMALSVVERRRESAVLRALGLTVGQLRGMLAVEAALVAAVAGVLGAGLGIAYAWTGVMALGQETTRIPMHLVVPGRTVGLIVAAAVVCGAGASFLPGRRAGKVPPAQALAVE</sequence>
<organism evidence="10 11">
    <name type="scientific">Cellulomonas flavigena (strain ATCC 482 / DSM 20109 / BCRC 11376 / JCM 18109 / NBRC 3775 / NCIMB 8073 / NRS 134)</name>
    <dbReference type="NCBI Taxonomy" id="446466"/>
    <lineage>
        <taxon>Bacteria</taxon>
        <taxon>Bacillati</taxon>
        <taxon>Actinomycetota</taxon>
        <taxon>Actinomycetes</taxon>
        <taxon>Micrococcales</taxon>
        <taxon>Cellulomonadaceae</taxon>
        <taxon>Cellulomonas</taxon>
    </lineage>
</organism>
<dbReference type="HOGENOM" id="CLU_012341_1_0_11"/>
<keyword evidence="11" id="KW-1185">Reference proteome</keyword>
<evidence type="ECO:0000256" key="6">
    <source>
        <dbReference type="ARBA" id="ARBA00038076"/>
    </source>
</evidence>
<dbReference type="PANTHER" id="PTHR30572">
    <property type="entry name" value="MEMBRANE COMPONENT OF TRANSPORTER-RELATED"/>
    <property type="match status" value="1"/>
</dbReference>
<protein>
    <recommendedName>
        <fullName evidence="12">ABC3 transporter permease protein domain-containing protein</fullName>
    </recommendedName>
</protein>
<evidence type="ECO:0008006" key="12">
    <source>
        <dbReference type="Google" id="ProtNLM"/>
    </source>
</evidence>
<dbReference type="GO" id="GO:0005886">
    <property type="term" value="C:plasma membrane"/>
    <property type="evidence" value="ECO:0007669"/>
    <property type="project" value="UniProtKB-SubCell"/>
</dbReference>
<evidence type="ECO:0000256" key="7">
    <source>
        <dbReference type="SAM" id="Phobius"/>
    </source>
</evidence>
<feature type="transmembrane region" description="Helical" evidence="7">
    <location>
        <begin position="692"/>
        <end position="721"/>
    </location>
</feature>
<feature type="transmembrane region" description="Helical" evidence="7">
    <location>
        <begin position="420"/>
        <end position="442"/>
    </location>
</feature>
<reference evidence="10 11" key="1">
    <citation type="journal article" date="2010" name="Stand. Genomic Sci.">
        <title>Complete genome sequence of Cellulomonas flavigena type strain (134).</title>
        <authorList>
            <person name="Abt B."/>
            <person name="Foster B."/>
            <person name="Lapidus A."/>
            <person name="Clum A."/>
            <person name="Sun H."/>
            <person name="Pukall R."/>
            <person name="Lucas S."/>
            <person name="Glavina Del Rio T."/>
            <person name="Nolan M."/>
            <person name="Tice H."/>
            <person name="Cheng J.F."/>
            <person name="Pitluck S."/>
            <person name="Liolios K."/>
            <person name="Ivanova N."/>
            <person name="Mavromatis K."/>
            <person name="Ovchinnikova G."/>
            <person name="Pati A."/>
            <person name="Goodwin L."/>
            <person name="Chen A."/>
            <person name="Palaniappan K."/>
            <person name="Land M."/>
            <person name="Hauser L."/>
            <person name="Chang Y.J."/>
            <person name="Jeffries C.D."/>
            <person name="Rohde M."/>
            <person name="Goker M."/>
            <person name="Woyke T."/>
            <person name="Bristow J."/>
            <person name="Eisen J.A."/>
            <person name="Markowitz V."/>
            <person name="Hugenholtz P."/>
            <person name="Kyrpides N.C."/>
            <person name="Klenk H.P."/>
        </authorList>
    </citation>
    <scope>NUCLEOTIDE SEQUENCE [LARGE SCALE GENOMIC DNA]</scope>
    <source>
        <strain evidence="11">ATCC 482 / DSM 20109 / BCRC 11376 / JCM 18109 / NBRC 3775 / NCIMB 8073 / NRS 134</strain>
    </source>
</reference>
<dbReference type="InterPro" id="IPR025857">
    <property type="entry name" value="MacB_PCD"/>
</dbReference>
<feature type="transmembrane region" description="Helical" evidence="7">
    <location>
        <begin position="788"/>
        <end position="809"/>
    </location>
</feature>
<evidence type="ECO:0000256" key="1">
    <source>
        <dbReference type="ARBA" id="ARBA00004651"/>
    </source>
</evidence>
<evidence type="ECO:0000259" key="8">
    <source>
        <dbReference type="Pfam" id="PF02687"/>
    </source>
</evidence>
<dbReference type="PANTHER" id="PTHR30572:SF4">
    <property type="entry name" value="ABC TRANSPORTER PERMEASE YTRF"/>
    <property type="match status" value="1"/>
</dbReference>
<feature type="domain" description="ABC3 transporter permease C-terminal" evidence="8">
    <location>
        <begin position="700"/>
        <end position="819"/>
    </location>
</feature>
<comment type="similarity">
    <text evidence="6">Belongs to the ABC-4 integral membrane protein family.</text>
</comment>
<feature type="transmembrane region" description="Helical" evidence="7">
    <location>
        <begin position="253"/>
        <end position="275"/>
    </location>
</feature>
<evidence type="ECO:0000259" key="9">
    <source>
        <dbReference type="Pfam" id="PF12704"/>
    </source>
</evidence>
<dbReference type="RefSeq" id="WP_013118136.1">
    <property type="nucleotide sequence ID" value="NC_014151.1"/>
</dbReference>
<feature type="transmembrane region" description="Helical" evidence="7">
    <location>
        <begin position="742"/>
        <end position="768"/>
    </location>
</feature>
<evidence type="ECO:0000313" key="11">
    <source>
        <dbReference type="Proteomes" id="UP000000849"/>
    </source>
</evidence>
<dbReference type="STRING" id="446466.Cfla_2922"/>
<dbReference type="InterPro" id="IPR050250">
    <property type="entry name" value="Macrolide_Exporter_MacB"/>
</dbReference>
<dbReference type="AlphaFoldDB" id="D5UKE4"/>
<accession>D5UKE4</accession>
<dbReference type="GO" id="GO:0022857">
    <property type="term" value="F:transmembrane transporter activity"/>
    <property type="evidence" value="ECO:0007669"/>
    <property type="project" value="TreeGrafter"/>
</dbReference>
<feature type="domain" description="ABC3 transporter permease C-terminal" evidence="8">
    <location>
        <begin position="262"/>
        <end position="374"/>
    </location>
</feature>
<keyword evidence="5 7" id="KW-0472">Membrane</keyword>
<evidence type="ECO:0000256" key="2">
    <source>
        <dbReference type="ARBA" id="ARBA00022475"/>
    </source>
</evidence>
<dbReference type="eggNOG" id="COG3127">
    <property type="taxonomic scope" value="Bacteria"/>
</dbReference>
<evidence type="ECO:0000256" key="4">
    <source>
        <dbReference type="ARBA" id="ARBA00022989"/>
    </source>
</evidence>
<keyword evidence="4 7" id="KW-1133">Transmembrane helix</keyword>